<evidence type="ECO:0000313" key="6">
    <source>
        <dbReference type="Proteomes" id="UP000466694"/>
    </source>
</evidence>
<dbReference type="AlphaFoldDB" id="A0A844AHN0"/>
<organism evidence="5 6">
    <name type="scientific">Rhizobium fredii</name>
    <name type="common">Sinorhizobium fredii</name>
    <dbReference type="NCBI Taxonomy" id="380"/>
    <lineage>
        <taxon>Bacteria</taxon>
        <taxon>Pseudomonadati</taxon>
        <taxon>Pseudomonadota</taxon>
        <taxon>Alphaproteobacteria</taxon>
        <taxon>Hyphomicrobiales</taxon>
        <taxon>Rhizobiaceae</taxon>
        <taxon>Sinorhizobium/Ensifer group</taxon>
        <taxon>Sinorhizobium</taxon>
    </lineage>
</organism>
<keyword evidence="3 5" id="KW-0808">Transferase</keyword>
<dbReference type="Pfam" id="PF00535">
    <property type="entry name" value="Glycos_transf_2"/>
    <property type="match status" value="1"/>
</dbReference>
<proteinExistence type="inferred from homology"/>
<dbReference type="SUPFAM" id="SSF53448">
    <property type="entry name" value="Nucleotide-diphospho-sugar transferases"/>
    <property type="match status" value="1"/>
</dbReference>
<comment type="similarity">
    <text evidence="1">Belongs to the glycosyltransferase 2 family.</text>
</comment>
<dbReference type="PANTHER" id="PTHR43179">
    <property type="entry name" value="RHAMNOSYLTRANSFERASE WBBL"/>
    <property type="match status" value="1"/>
</dbReference>
<protein>
    <submittedName>
        <fullName evidence="5">Glycosyltransferase</fullName>
    </submittedName>
</protein>
<sequence>MSLRAFRPIKVVTIDIANPPPSISLAGEGNDGYGGVFCLVRSGVQPLSIVELDHPGPVVATADVLAALGSLHPSPSISLDRRCRDQRIAVIIATRDRAESLNRCLVSLFDQTRLPDEVIVVDNAPASTATADLLARHYCGRVRHVLEPTPGLGRAHNTGLRHVSSDLVLFTDDDVVLDRYWVAAMAHPMEEDAAVGCVTGLILPAELETRAQVWAERHGGFGKGLRPRTYDLGVNRPKGALFPFTAGQFGSGANMAFRASALKQVGGFDSALGAGTLACGGDDLAAFFSIISGGFRLVYQPQGIVWHHHRRGEDGMRRQAYCYGLGLGAYLTKILLDDPRRFFRLAAALPAGILHMAGPFSIKRLRLPSDYPERLVWIERLGIVAGVPGYLRSLSKMRRDDRARSIASSSNTIASKET</sequence>
<dbReference type="PANTHER" id="PTHR43179:SF12">
    <property type="entry name" value="GALACTOFURANOSYLTRANSFERASE GLFT2"/>
    <property type="match status" value="1"/>
</dbReference>
<evidence type="ECO:0000256" key="2">
    <source>
        <dbReference type="ARBA" id="ARBA00022676"/>
    </source>
</evidence>
<evidence type="ECO:0000256" key="3">
    <source>
        <dbReference type="ARBA" id="ARBA00022679"/>
    </source>
</evidence>
<gene>
    <name evidence="5" type="ORF">GHK48_26030</name>
</gene>
<keyword evidence="2" id="KW-0328">Glycosyltransferase</keyword>
<evidence type="ECO:0000313" key="5">
    <source>
        <dbReference type="EMBL" id="MQX11622.1"/>
    </source>
</evidence>
<dbReference type="Gene3D" id="3.90.550.10">
    <property type="entry name" value="Spore Coat Polysaccharide Biosynthesis Protein SpsA, Chain A"/>
    <property type="match status" value="1"/>
</dbReference>
<evidence type="ECO:0000259" key="4">
    <source>
        <dbReference type="Pfam" id="PF00535"/>
    </source>
</evidence>
<dbReference type="EMBL" id="WISZ01000189">
    <property type="protein sequence ID" value="MQX11622.1"/>
    <property type="molecule type" value="Genomic_DNA"/>
</dbReference>
<dbReference type="InterPro" id="IPR029044">
    <property type="entry name" value="Nucleotide-diphossugar_trans"/>
</dbReference>
<evidence type="ECO:0000256" key="1">
    <source>
        <dbReference type="ARBA" id="ARBA00006739"/>
    </source>
</evidence>
<dbReference type="InterPro" id="IPR001173">
    <property type="entry name" value="Glyco_trans_2-like"/>
</dbReference>
<feature type="domain" description="Glycosyltransferase 2-like" evidence="4">
    <location>
        <begin position="90"/>
        <end position="265"/>
    </location>
</feature>
<dbReference type="Proteomes" id="UP000466694">
    <property type="component" value="Unassembled WGS sequence"/>
</dbReference>
<comment type="caution">
    <text evidence="5">The sequence shown here is derived from an EMBL/GenBank/DDBJ whole genome shotgun (WGS) entry which is preliminary data.</text>
</comment>
<reference evidence="5 6" key="1">
    <citation type="journal article" date="2013" name="Genome Biol.">
        <title>Comparative genomics of the core and accessory genomes of 48 Sinorhizobium strains comprising five genospecies.</title>
        <authorList>
            <person name="Sugawara M."/>
            <person name="Epstein B."/>
            <person name="Badgley B.D."/>
            <person name="Unno T."/>
            <person name="Xu L."/>
            <person name="Reese J."/>
            <person name="Gyaneshwar P."/>
            <person name="Denny R."/>
            <person name="Mudge J."/>
            <person name="Bharti A.K."/>
            <person name="Farmer A.D."/>
            <person name="May G.D."/>
            <person name="Woodward J.E."/>
            <person name="Medigue C."/>
            <person name="Vallenet D."/>
            <person name="Lajus A."/>
            <person name="Rouy Z."/>
            <person name="Martinez-Vaz B."/>
            <person name="Tiffin P."/>
            <person name="Young N.D."/>
            <person name="Sadowsky M.J."/>
        </authorList>
    </citation>
    <scope>NUCLEOTIDE SEQUENCE [LARGE SCALE GENOMIC DNA]</scope>
    <source>
        <strain evidence="5 6">USDA205</strain>
    </source>
</reference>
<name>A0A844AHN0_RHIFR</name>
<dbReference type="GO" id="GO:0016757">
    <property type="term" value="F:glycosyltransferase activity"/>
    <property type="evidence" value="ECO:0007669"/>
    <property type="project" value="UniProtKB-KW"/>
</dbReference>
<accession>A0A844AHN0</accession>